<evidence type="ECO:0000259" key="3">
    <source>
        <dbReference type="Pfam" id="PF19408"/>
    </source>
</evidence>
<gene>
    <name evidence="4" type="ORF">EDB95_3181</name>
</gene>
<keyword evidence="5" id="KW-1185">Reference proteome</keyword>
<sequence>MIRMLLSFVFFLTTLSAFASGETITAVNLPSATNPCGQDYFQLTSFTPPAGANFQKSMWYGSGVYQATSTDVTQAVRITCNANDGNWTFTVYCIVYYDNGTTAKSNTINVPLAAIAMNTITQNTPALLNCTSPVTFNTTFTSQLYVPTPADVSSYTWNVPSNWTVTSGNGAGGTTNPTATVTPDATTAGNVSVTTTLYCGYTFTSTVLAVSRPTQAPTFGSTPTAICNNSANTFTINAPCGATSYNWSLSGNAAATFQASGSQSLSTPATSVVVSAGTVGSGSTVTVSVASVYPNGATSSPVSVAITTGTKGPFLNNLVDGEKLTGPGPFSWTMRPLTAEPIIAYNWIVEPVATISGKTTNTVTFTTPHLNSNQTGDVYITPEYETACGGWVDGPQYYFVDQGSGAGGFGAQTAKVTLMAHSGMREVAIIADKQEGEASTSTIKTANVFNTAGQLMKKATFGGTNATEYLDIHDLPDGIYFVQIMTSKGSSTQKFVVIR</sequence>
<name>A0A4R8DY42_9BACT</name>
<accession>A0A4R8DY42</accession>
<dbReference type="InterPro" id="IPR026444">
    <property type="entry name" value="Secre_tail"/>
</dbReference>
<dbReference type="RefSeq" id="WP_133994755.1">
    <property type="nucleotide sequence ID" value="NZ_SODV01000001.1"/>
</dbReference>
<feature type="chain" id="PRO_5020812551" evidence="1">
    <location>
        <begin position="20"/>
        <end position="499"/>
    </location>
</feature>
<reference evidence="4 5" key="1">
    <citation type="submission" date="2019-03" db="EMBL/GenBank/DDBJ databases">
        <title>Genomic Encyclopedia of Type Strains, Phase IV (KMG-IV): sequencing the most valuable type-strain genomes for metagenomic binning, comparative biology and taxonomic classification.</title>
        <authorList>
            <person name="Goeker M."/>
        </authorList>
    </citation>
    <scope>NUCLEOTIDE SEQUENCE [LARGE SCALE GENOMIC DNA]</scope>
    <source>
        <strain evidence="4 5">DSM 100059</strain>
    </source>
</reference>
<proteinExistence type="predicted"/>
<feature type="domain" description="PKD-like" evidence="3">
    <location>
        <begin position="217"/>
        <end position="288"/>
    </location>
</feature>
<feature type="domain" description="Secretion system C-terminal sorting" evidence="2">
    <location>
        <begin position="439"/>
        <end position="497"/>
    </location>
</feature>
<protein>
    <submittedName>
        <fullName evidence="4">Putative secreted protein (Por secretion system target)</fullName>
    </submittedName>
</protein>
<dbReference type="OrthoDB" id="3179827at2"/>
<organism evidence="4 5">
    <name type="scientific">Dinghuibacter silviterrae</name>
    <dbReference type="NCBI Taxonomy" id="1539049"/>
    <lineage>
        <taxon>Bacteria</taxon>
        <taxon>Pseudomonadati</taxon>
        <taxon>Bacteroidota</taxon>
        <taxon>Chitinophagia</taxon>
        <taxon>Chitinophagales</taxon>
        <taxon>Chitinophagaceae</taxon>
        <taxon>Dinghuibacter</taxon>
    </lineage>
</organism>
<dbReference type="EMBL" id="SODV01000001">
    <property type="protein sequence ID" value="TDX02131.1"/>
    <property type="molecule type" value="Genomic_DNA"/>
</dbReference>
<dbReference type="Proteomes" id="UP000294498">
    <property type="component" value="Unassembled WGS sequence"/>
</dbReference>
<dbReference type="NCBIfam" id="TIGR04183">
    <property type="entry name" value="Por_Secre_tail"/>
    <property type="match status" value="1"/>
</dbReference>
<dbReference type="InterPro" id="IPR045829">
    <property type="entry name" value="PKD_6"/>
</dbReference>
<comment type="caution">
    <text evidence="4">The sequence shown here is derived from an EMBL/GenBank/DDBJ whole genome shotgun (WGS) entry which is preliminary data.</text>
</comment>
<feature type="signal peptide" evidence="1">
    <location>
        <begin position="1"/>
        <end position="19"/>
    </location>
</feature>
<evidence type="ECO:0000256" key="1">
    <source>
        <dbReference type="SAM" id="SignalP"/>
    </source>
</evidence>
<dbReference type="Pfam" id="PF18962">
    <property type="entry name" value="Por_Secre_tail"/>
    <property type="match status" value="1"/>
</dbReference>
<keyword evidence="1" id="KW-0732">Signal</keyword>
<evidence type="ECO:0000313" key="5">
    <source>
        <dbReference type="Proteomes" id="UP000294498"/>
    </source>
</evidence>
<evidence type="ECO:0000259" key="2">
    <source>
        <dbReference type="Pfam" id="PF18962"/>
    </source>
</evidence>
<evidence type="ECO:0000313" key="4">
    <source>
        <dbReference type="EMBL" id="TDX02131.1"/>
    </source>
</evidence>
<dbReference type="AlphaFoldDB" id="A0A4R8DY42"/>
<dbReference type="Pfam" id="PF19408">
    <property type="entry name" value="PKD_6"/>
    <property type="match status" value="2"/>
</dbReference>
<feature type="domain" description="PKD-like" evidence="3">
    <location>
        <begin position="146"/>
        <end position="205"/>
    </location>
</feature>